<gene>
    <name evidence="1" type="ORF">BV22DRAFT_1104749</name>
</gene>
<proteinExistence type="predicted"/>
<evidence type="ECO:0000313" key="1">
    <source>
        <dbReference type="EMBL" id="KAH7925791.1"/>
    </source>
</evidence>
<keyword evidence="2" id="KW-1185">Reference proteome</keyword>
<accession>A0ACB8BIV5</accession>
<organism evidence="1 2">
    <name type="scientific">Leucogyrophana mollusca</name>
    <dbReference type="NCBI Taxonomy" id="85980"/>
    <lineage>
        <taxon>Eukaryota</taxon>
        <taxon>Fungi</taxon>
        <taxon>Dikarya</taxon>
        <taxon>Basidiomycota</taxon>
        <taxon>Agaricomycotina</taxon>
        <taxon>Agaricomycetes</taxon>
        <taxon>Agaricomycetidae</taxon>
        <taxon>Boletales</taxon>
        <taxon>Boletales incertae sedis</taxon>
        <taxon>Leucogyrophana</taxon>
    </lineage>
</organism>
<name>A0ACB8BIV5_9AGAM</name>
<sequence>MSAEFPSEEAVQILMILVTVLHAIAMIATGFRLWLRLHMSRLWWEDAWAALALCLDAVCAVSTWTLTAPYEAPPFYLSRTAHVVSLWLTLLSYTCLIWSARLSIVFSVIRIMPPARAVRVPAYTAAVSFGIMWMLAVASKAYVCGRDTSWYQEVMIQCPLTVSIGLIELTTDLISDVILVAMPLRLLWRVKLPRNQRIMILSIFSMSILCCFVSIIHVVFLLPAPSFMAGMTADIEGAVGLIVCNLLVIVTYFYRVFRGGEDIESTIEPKTTWSPQASDQSSTPPATDSLTTARPPVLYSVDQPEAYRPDRNNRETNYLTTSSCFSY</sequence>
<dbReference type="EMBL" id="MU266395">
    <property type="protein sequence ID" value="KAH7925791.1"/>
    <property type="molecule type" value="Genomic_DNA"/>
</dbReference>
<comment type="caution">
    <text evidence="1">The sequence shown here is derived from an EMBL/GenBank/DDBJ whole genome shotgun (WGS) entry which is preliminary data.</text>
</comment>
<reference evidence="1" key="1">
    <citation type="journal article" date="2021" name="New Phytol.">
        <title>Evolutionary innovations through gain and loss of genes in the ectomycorrhizal Boletales.</title>
        <authorList>
            <person name="Wu G."/>
            <person name="Miyauchi S."/>
            <person name="Morin E."/>
            <person name="Kuo A."/>
            <person name="Drula E."/>
            <person name="Varga T."/>
            <person name="Kohler A."/>
            <person name="Feng B."/>
            <person name="Cao Y."/>
            <person name="Lipzen A."/>
            <person name="Daum C."/>
            <person name="Hundley H."/>
            <person name="Pangilinan J."/>
            <person name="Johnson J."/>
            <person name="Barry K."/>
            <person name="LaButti K."/>
            <person name="Ng V."/>
            <person name="Ahrendt S."/>
            <person name="Min B."/>
            <person name="Choi I.G."/>
            <person name="Park H."/>
            <person name="Plett J.M."/>
            <person name="Magnuson J."/>
            <person name="Spatafora J.W."/>
            <person name="Nagy L.G."/>
            <person name="Henrissat B."/>
            <person name="Grigoriev I.V."/>
            <person name="Yang Z.L."/>
            <person name="Xu J."/>
            <person name="Martin F.M."/>
        </authorList>
    </citation>
    <scope>NUCLEOTIDE SEQUENCE</scope>
    <source>
        <strain evidence="1">KUC20120723A-06</strain>
    </source>
</reference>
<dbReference type="Proteomes" id="UP000790709">
    <property type="component" value="Unassembled WGS sequence"/>
</dbReference>
<evidence type="ECO:0000313" key="2">
    <source>
        <dbReference type="Proteomes" id="UP000790709"/>
    </source>
</evidence>
<protein>
    <submittedName>
        <fullName evidence="1">Uncharacterized protein</fullName>
    </submittedName>
</protein>